<protein>
    <submittedName>
        <fullName evidence="1">Uncharacterized protein</fullName>
    </submittedName>
</protein>
<reference evidence="1 2" key="1">
    <citation type="submission" date="2024-01" db="EMBL/GenBank/DDBJ databases">
        <title>The genomes of 5 underutilized Papilionoideae crops provide insights into root nodulation and disease resistanc.</title>
        <authorList>
            <person name="Jiang F."/>
        </authorList>
    </citation>
    <scope>NUCLEOTIDE SEQUENCE [LARGE SCALE GENOMIC DNA]</scope>
    <source>
        <strain evidence="1">LVBAO_FW01</strain>
        <tissue evidence="1">Leaves</tissue>
    </source>
</reference>
<evidence type="ECO:0000313" key="1">
    <source>
        <dbReference type="EMBL" id="KAK7331291.1"/>
    </source>
</evidence>
<comment type="caution">
    <text evidence="1">The sequence shown here is derived from an EMBL/GenBank/DDBJ whole genome shotgun (WGS) entry which is preliminary data.</text>
</comment>
<accession>A0AAN9L8U8</accession>
<name>A0AAN9L8U8_CANGL</name>
<dbReference type="EMBL" id="JAYMYQ010000005">
    <property type="protein sequence ID" value="KAK7331291.1"/>
    <property type="molecule type" value="Genomic_DNA"/>
</dbReference>
<proteinExistence type="predicted"/>
<sequence>MCDYSSHYNNVYPVPSLTQVPAHHSGAVETLTCIKTYQSRSEIRLLMRIEVWKLSQDNVLLWFSGKGDSLRLDGFRLWCWLIGGIMVLQ</sequence>
<organism evidence="1 2">
    <name type="scientific">Canavalia gladiata</name>
    <name type="common">Sword bean</name>
    <name type="synonym">Dolichos gladiatus</name>
    <dbReference type="NCBI Taxonomy" id="3824"/>
    <lineage>
        <taxon>Eukaryota</taxon>
        <taxon>Viridiplantae</taxon>
        <taxon>Streptophyta</taxon>
        <taxon>Embryophyta</taxon>
        <taxon>Tracheophyta</taxon>
        <taxon>Spermatophyta</taxon>
        <taxon>Magnoliopsida</taxon>
        <taxon>eudicotyledons</taxon>
        <taxon>Gunneridae</taxon>
        <taxon>Pentapetalae</taxon>
        <taxon>rosids</taxon>
        <taxon>fabids</taxon>
        <taxon>Fabales</taxon>
        <taxon>Fabaceae</taxon>
        <taxon>Papilionoideae</taxon>
        <taxon>50 kb inversion clade</taxon>
        <taxon>NPAAA clade</taxon>
        <taxon>indigoferoid/millettioid clade</taxon>
        <taxon>Phaseoleae</taxon>
        <taxon>Canavalia</taxon>
    </lineage>
</organism>
<gene>
    <name evidence="1" type="ORF">VNO77_25513</name>
</gene>
<keyword evidence="2" id="KW-1185">Reference proteome</keyword>
<dbReference type="AlphaFoldDB" id="A0AAN9L8U8"/>
<evidence type="ECO:0000313" key="2">
    <source>
        <dbReference type="Proteomes" id="UP001367508"/>
    </source>
</evidence>
<dbReference type="Proteomes" id="UP001367508">
    <property type="component" value="Unassembled WGS sequence"/>
</dbReference>